<feature type="region of interest" description="Disordered" evidence="2">
    <location>
        <begin position="121"/>
        <end position="152"/>
    </location>
</feature>
<feature type="coiled-coil region" evidence="1">
    <location>
        <begin position="59"/>
        <end position="93"/>
    </location>
</feature>
<dbReference type="EMBL" id="JARQZJ010000069">
    <property type="protein sequence ID" value="KAK9881519.1"/>
    <property type="molecule type" value="Genomic_DNA"/>
</dbReference>
<reference evidence="3 4" key="1">
    <citation type="submission" date="2023-03" db="EMBL/GenBank/DDBJ databases">
        <title>Genome insight into feeding habits of ladybird beetles.</title>
        <authorList>
            <person name="Li H.-S."/>
            <person name="Huang Y.-H."/>
            <person name="Pang H."/>
        </authorList>
    </citation>
    <scope>NUCLEOTIDE SEQUENCE [LARGE SCALE GENOMIC DNA]</scope>
    <source>
        <strain evidence="3">SYSU_2023b</strain>
        <tissue evidence="3">Whole body</tissue>
    </source>
</reference>
<keyword evidence="4" id="KW-1185">Reference proteome</keyword>
<evidence type="ECO:0000313" key="3">
    <source>
        <dbReference type="EMBL" id="KAK9881519.1"/>
    </source>
</evidence>
<name>A0AAW1UPW5_9CUCU</name>
<protein>
    <submittedName>
        <fullName evidence="3">Uncharacterized protein</fullName>
    </submittedName>
</protein>
<feature type="non-terminal residue" evidence="3">
    <location>
        <position position="1"/>
    </location>
</feature>
<feature type="compositionally biased region" description="Basic and acidic residues" evidence="2">
    <location>
        <begin position="136"/>
        <end position="151"/>
    </location>
</feature>
<organism evidence="3 4">
    <name type="scientific">Henosepilachna vigintioctopunctata</name>
    <dbReference type="NCBI Taxonomy" id="420089"/>
    <lineage>
        <taxon>Eukaryota</taxon>
        <taxon>Metazoa</taxon>
        <taxon>Ecdysozoa</taxon>
        <taxon>Arthropoda</taxon>
        <taxon>Hexapoda</taxon>
        <taxon>Insecta</taxon>
        <taxon>Pterygota</taxon>
        <taxon>Neoptera</taxon>
        <taxon>Endopterygota</taxon>
        <taxon>Coleoptera</taxon>
        <taxon>Polyphaga</taxon>
        <taxon>Cucujiformia</taxon>
        <taxon>Coccinelloidea</taxon>
        <taxon>Coccinellidae</taxon>
        <taxon>Epilachninae</taxon>
        <taxon>Epilachnini</taxon>
        <taxon>Henosepilachna</taxon>
    </lineage>
</organism>
<accession>A0AAW1UPW5</accession>
<sequence>DVLKGKKSTWICCKSQTLAPLSSTEDESSQETTTKEMFKQLLGKIAGLEAAVTFNGDVIEEIRTAFDSLKKENLILKRETDKLRMEVEKLKGEIWHNKKSNKCIKISCRCFRKKEECNVRNERQTRDNPGSTETGSQRETRRCEGKTDSNTKRSKAMSCLLFQ</sequence>
<evidence type="ECO:0000256" key="2">
    <source>
        <dbReference type="SAM" id="MobiDB-lite"/>
    </source>
</evidence>
<dbReference type="AlphaFoldDB" id="A0AAW1UPW5"/>
<evidence type="ECO:0000256" key="1">
    <source>
        <dbReference type="SAM" id="Coils"/>
    </source>
</evidence>
<keyword evidence="1" id="KW-0175">Coiled coil</keyword>
<dbReference type="Proteomes" id="UP001431783">
    <property type="component" value="Unassembled WGS sequence"/>
</dbReference>
<gene>
    <name evidence="3" type="ORF">WA026_016399</name>
</gene>
<proteinExistence type="predicted"/>
<evidence type="ECO:0000313" key="4">
    <source>
        <dbReference type="Proteomes" id="UP001431783"/>
    </source>
</evidence>
<comment type="caution">
    <text evidence="3">The sequence shown here is derived from an EMBL/GenBank/DDBJ whole genome shotgun (WGS) entry which is preliminary data.</text>
</comment>